<keyword evidence="7" id="KW-0560">Oxidoreductase</keyword>
<dbReference type="AlphaFoldDB" id="A0A8J6T5K4"/>
<organism evidence="12 13">
    <name type="scientific">Candidatus Desulfacyla euxinica</name>
    <dbReference type="NCBI Taxonomy" id="2841693"/>
    <lineage>
        <taxon>Bacteria</taxon>
        <taxon>Deltaproteobacteria</taxon>
        <taxon>Candidatus Desulfacyla</taxon>
    </lineage>
</organism>
<dbReference type="InterPro" id="IPR023753">
    <property type="entry name" value="FAD/NAD-binding_dom"/>
</dbReference>
<dbReference type="Proteomes" id="UP000650524">
    <property type="component" value="Unassembled WGS sequence"/>
</dbReference>
<comment type="cofactor">
    <cofactor evidence="2">
        <name>[4Fe-4S] cluster</name>
        <dbReference type="ChEBI" id="CHEBI:49883"/>
    </cofactor>
</comment>
<dbReference type="InterPro" id="IPR051793">
    <property type="entry name" value="NADH:flavin_oxidoreductase"/>
</dbReference>
<dbReference type="Pfam" id="PF00724">
    <property type="entry name" value="Oxidored_FMN"/>
    <property type="match status" value="1"/>
</dbReference>
<comment type="cofactor">
    <cofactor evidence="1">
        <name>FMN</name>
        <dbReference type="ChEBI" id="CHEBI:58210"/>
    </cofactor>
</comment>
<dbReference type="InterPro" id="IPR036188">
    <property type="entry name" value="FAD/NAD-bd_sf"/>
</dbReference>
<dbReference type="GO" id="GO:0051536">
    <property type="term" value="F:iron-sulfur cluster binding"/>
    <property type="evidence" value="ECO:0007669"/>
    <property type="project" value="UniProtKB-KW"/>
</dbReference>
<keyword evidence="9" id="KW-0411">Iron-sulfur</keyword>
<dbReference type="Gene3D" id="3.40.50.720">
    <property type="entry name" value="NAD(P)-binding Rossmann-like Domain"/>
    <property type="match status" value="1"/>
</dbReference>
<keyword evidence="4" id="KW-0285">Flavoprotein</keyword>
<evidence type="ECO:0000256" key="7">
    <source>
        <dbReference type="ARBA" id="ARBA00023002"/>
    </source>
</evidence>
<dbReference type="GO" id="GO:0010181">
    <property type="term" value="F:FMN binding"/>
    <property type="evidence" value="ECO:0007669"/>
    <property type="project" value="InterPro"/>
</dbReference>
<dbReference type="InterPro" id="IPR001155">
    <property type="entry name" value="OxRdtase_FMN_N"/>
</dbReference>
<dbReference type="PANTHER" id="PTHR42917">
    <property type="entry name" value="2,4-DIENOYL-COA REDUCTASE"/>
    <property type="match status" value="1"/>
</dbReference>
<evidence type="ECO:0000256" key="5">
    <source>
        <dbReference type="ARBA" id="ARBA00022643"/>
    </source>
</evidence>
<evidence type="ECO:0000259" key="11">
    <source>
        <dbReference type="Pfam" id="PF07992"/>
    </source>
</evidence>
<dbReference type="SUPFAM" id="SSF51905">
    <property type="entry name" value="FAD/NAD(P)-binding domain"/>
    <property type="match status" value="1"/>
</dbReference>
<gene>
    <name evidence="12" type="ORF">H8E19_15110</name>
</gene>
<name>A0A8J6T5K4_9DELT</name>
<dbReference type="PANTHER" id="PTHR42917:SF2">
    <property type="entry name" value="2,4-DIENOYL-COA REDUCTASE [(2E)-ENOYL-COA-PRODUCING]"/>
    <property type="match status" value="1"/>
</dbReference>
<reference evidence="12 13" key="1">
    <citation type="submission" date="2020-08" db="EMBL/GenBank/DDBJ databases">
        <title>Bridging the membrane lipid divide: bacteria of the FCB group superphylum have the potential to synthesize archaeal ether lipids.</title>
        <authorList>
            <person name="Villanueva L."/>
            <person name="Von Meijenfeldt F.A.B."/>
            <person name="Westbye A.B."/>
            <person name="Yadav S."/>
            <person name="Hopmans E.C."/>
            <person name="Dutilh B.E."/>
            <person name="Sinninghe Damste J.S."/>
        </authorList>
    </citation>
    <scope>NUCLEOTIDE SEQUENCE [LARGE SCALE GENOMIC DNA]</scope>
    <source>
        <strain evidence="12">NIOZ-UU27</strain>
    </source>
</reference>
<evidence type="ECO:0000256" key="2">
    <source>
        <dbReference type="ARBA" id="ARBA00001966"/>
    </source>
</evidence>
<evidence type="ECO:0000256" key="9">
    <source>
        <dbReference type="ARBA" id="ARBA00023014"/>
    </source>
</evidence>
<dbReference type="Gene3D" id="3.50.50.60">
    <property type="entry name" value="FAD/NAD(P)-binding domain"/>
    <property type="match status" value="1"/>
</dbReference>
<dbReference type="PRINTS" id="PR00368">
    <property type="entry name" value="FADPNR"/>
</dbReference>
<evidence type="ECO:0000259" key="10">
    <source>
        <dbReference type="Pfam" id="PF00724"/>
    </source>
</evidence>
<sequence>LAGNEFMEGGNTNNEARLFAIEAEKAGVDLFDVTGGWHETRVPQLTMCVPRQGYVYLAQGIKSVVSVPVLASNRINDPGTGEEILRNGAADMVTMARGLLADPDLPNKARAGKSRLIYHCVACNQGCFDSIFQGRPATCLVNPVAGREAEFEFQPAPEPKKILVIGGGPGGMKAACTASDRGHEVILIEKEGRLGGQLLLNRLIPGREEMETVAVDLINNLKVRDVEIILGKEADARLISEINPDAVVIATGARPVLPDIPGIDGQNVVQAWDLLDGRAGVGDRVVIVGGNAVGLETALYLANLGTLSPETLHFLMTNRAESIETLTELLNRGIKRVTVVEMTKKAGNDIGLTTRWTVMGELRRLGVRVITEARAVGITPEGLEIERRGGIDLLSADSIVIAAGSRSENALADKLKGSVPEVLVVGDAKTPRNVLEAIREGFEAGLRL</sequence>
<dbReference type="EMBL" id="JACNJD010000308">
    <property type="protein sequence ID" value="MBC8178732.1"/>
    <property type="molecule type" value="Genomic_DNA"/>
</dbReference>
<feature type="domain" description="NADH:flavin oxidoreductase/NADH oxidase N-terminal" evidence="10">
    <location>
        <begin position="58"/>
        <end position="112"/>
    </location>
</feature>
<feature type="non-terminal residue" evidence="12">
    <location>
        <position position="1"/>
    </location>
</feature>
<dbReference type="GO" id="GO:0046872">
    <property type="term" value="F:metal ion binding"/>
    <property type="evidence" value="ECO:0007669"/>
    <property type="project" value="UniProtKB-KW"/>
</dbReference>
<dbReference type="InterPro" id="IPR013785">
    <property type="entry name" value="Aldolase_TIM"/>
</dbReference>
<feature type="domain" description="FAD/NAD(P)-binding" evidence="11">
    <location>
        <begin position="161"/>
        <end position="415"/>
    </location>
</feature>
<protein>
    <submittedName>
        <fullName evidence="12">FAD-dependent oxidoreductase</fullName>
    </submittedName>
</protein>
<dbReference type="Pfam" id="PF07992">
    <property type="entry name" value="Pyr_redox_2"/>
    <property type="match status" value="1"/>
</dbReference>
<keyword evidence="5" id="KW-0288">FMN</keyword>
<dbReference type="GO" id="GO:0016491">
    <property type="term" value="F:oxidoreductase activity"/>
    <property type="evidence" value="ECO:0007669"/>
    <property type="project" value="UniProtKB-KW"/>
</dbReference>
<evidence type="ECO:0000256" key="3">
    <source>
        <dbReference type="ARBA" id="ARBA00011048"/>
    </source>
</evidence>
<comment type="caution">
    <text evidence="12">The sequence shown here is derived from an EMBL/GenBank/DDBJ whole genome shotgun (WGS) entry which is preliminary data.</text>
</comment>
<evidence type="ECO:0000256" key="8">
    <source>
        <dbReference type="ARBA" id="ARBA00023004"/>
    </source>
</evidence>
<keyword evidence="8" id="KW-0408">Iron</keyword>
<evidence type="ECO:0000313" key="12">
    <source>
        <dbReference type="EMBL" id="MBC8178732.1"/>
    </source>
</evidence>
<evidence type="ECO:0000256" key="1">
    <source>
        <dbReference type="ARBA" id="ARBA00001917"/>
    </source>
</evidence>
<dbReference type="PRINTS" id="PR00469">
    <property type="entry name" value="PNDRDTASEII"/>
</dbReference>
<accession>A0A8J6T5K4</accession>
<keyword evidence="6" id="KW-0479">Metal-binding</keyword>
<dbReference type="SUPFAM" id="SSF51395">
    <property type="entry name" value="FMN-linked oxidoreductases"/>
    <property type="match status" value="1"/>
</dbReference>
<evidence type="ECO:0000256" key="4">
    <source>
        <dbReference type="ARBA" id="ARBA00022630"/>
    </source>
</evidence>
<evidence type="ECO:0000313" key="13">
    <source>
        <dbReference type="Proteomes" id="UP000650524"/>
    </source>
</evidence>
<evidence type="ECO:0000256" key="6">
    <source>
        <dbReference type="ARBA" id="ARBA00022723"/>
    </source>
</evidence>
<proteinExistence type="inferred from homology"/>
<dbReference type="Gene3D" id="3.20.20.70">
    <property type="entry name" value="Aldolase class I"/>
    <property type="match status" value="1"/>
</dbReference>
<comment type="similarity">
    <text evidence="3">In the N-terminal section; belongs to the NADH:flavin oxidoreductase/NADH oxidase family.</text>
</comment>